<evidence type="ECO:0000313" key="5">
    <source>
        <dbReference type="Proteomes" id="UP000605986"/>
    </source>
</evidence>
<name>A0A8H4KQT8_9HYPO</name>
<dbReference type="InterPro" id="IPR036291">
    <property type="entry name" value="NAD(P)-bd_dom_sf"/>
</dbReference>
<accession>A0A8H4KQT8</accession>
<dbReference type="PRINTS" id="PR00081">
    <property type="entry name" value="GDHRDH"/>
</dbReference>
<comment type="caution">
    <text evidence="4">The sequence shown here is derived from an EMBL/GenBank/DDBJ whole genome shotgun (WGS) entry which is preliminary data.</text>
</comment>
<dbReference type="SUPFAM" id="SSF51735">
    <property type="entry name" value="NAD(P)-binding Rossmann-fold domains"/>
    <property type="match status" value="1"/>
</dbReference>
<keyword evidence="5" id="KW-1185">Reference proteome</keyword>
<evidence type="ECO:0000256" key="1">
    <source>
        <dbReference type="ARBA" id="ARBA00006484"/>
    </source>
</evidence>
<sequence length="259" mass="28605">MGREHALLFAKRGVSVVINDLSEEVLKPTKQMIQDCGGEATAVAGSVSEQEVLDRIVKSAIETYGGVHILVNNAGIEIKKPFEQFTNVDVERMFNVHFQGSYKLTQLVWPYMQKQFYGRIVMVCSTSTYGMPQNAAYAPAKGALLGLAKSLAFEGREYNIQVNAFAPAAFTDMAKQILKENDSAWDHMLKHYPAFATSPGQIVSSWGRSFGKIFIVGDGWTRTSQTEGYFVPNDVIEQNSILEASRAELRESAYGSGLL</sequence>
<dbReference type="Pfam" id="PF00106">
    <property type="entry name" value="adh_short"/>
    <property type="match status" value="1"/>
</dbReference>
<dbReference type="OrthoDB" id="47007at2759"/>
<organism evidence="4 5">
    <name type="scientific">Fusarium austroafricanum</name>
    <dbReference type="NCBI Taxonomy" id="2364996"/>
    <lineage>
        <taxon>Eukaryota</taxon>
        <taxon>Fungi</taxon>
        <taxon>Dikarya</taxon>
        <taxon>Ascomycota</taxon>
        <taxon>Pezizomycotina</taxon>
        <taxon>Sordariomycetes</taxon>
        <taxon>Hypocreomycetidae</taxon>
        <taxon>Hypocreales</taxon>
        <taxon>Nectriaceae</taxon>
        <taxon>Fusarium</taxon>
        <taxon>Fusarium concolor species complex</taxon>
    </lineage>
</organism>
<dbReference type="PANTHER" id="PTHR45024">
    <property type="entry name" value="DEHYDROGENASES, SHORT CHAIN"/>
    <property type="match status" value="1"/>
</dbReference>
<dbReference type="PANTHER" id="PTHR45024:SF2">
    <property type="entry name" value="SCP2 DOMAIN-CONTAINING PROTEIN"/>
    <property type="match status" value="1"/>
</dbReference>
<reference evidence="4" key="1">
    <citation type="submission" date="2020-01" db="EMBL/GenBank/DDBJ databases">
        <title>Identification and distribution of gene clusters putatively required for synthesis of sphingolipid metabolism inhibitors in phylogenetically diverse species of the filamentous fungus Fusarium.</title>
        <authorList>
            <person name="Kim H.-S."/>
            <person name="Busman M."/>
            <person name="Brown D.W."/>
            <person name="Divon H."/>
            <person name="Uhlig S."/>
            <person name="Proctor R.H."/>
        </authorList>
    </citation>
    <scope>NUCLEOTIDE SEQUENCE</scope>
    <source>
        <strain evidence="4">NRRL 53441</strain>
    </source>
</reference>
<dbReference type="PRINTS" id="PR00080">
    <property type="entry name" value="SDRFAMILY"/>
</dbReference>
<dbReference type="InterPro" id="IPR002347">
    <property type="entry name" value="SDR_fam"/>
</dbReference>
<evidence type="ECO:0000256" key="2">
    <source>
        <dbReference type="ARBA" id="ARBA00023002"/>
    </source>
</evidence>
<keyword evidence="2" id="KW-0560">Oxidoreductase</keyword>
<dbReference type="GO" id="GO:0016491">
    <property type="term" value="F:oxidoreductase activity"/>
    <property type="evidence" value="ECO:0007669"/>
    <property type="project" value="UniProtKB-KW"/>
</dbReference>
<dbReference type="EMBL" id="JAADJG010000118">
    <property type="protein sequence ID" value="KAF4454647.1"/>
    <property type="molecule type" value="Genomic_DNA"/>
</dbReference>
<gene>
    <name evidence="4" type="ORF">F53441_2881</name>
</gene>
<protein>
    <submittedName>
        <fullName evidence="4">3-oxoacyl-acp reductase</fullName>
    </submittedName>
</protein>
<evidence type="ECO:0000313" key="4">
    <source>
        <dbReference type="EMBL" id="KAF4454647.1"/>
    </source>
</evidence>
<proteinExistence type="inferred from homology"/>
<dbReference type="Proteomes" id="UP000605986">
    <property type="component" value="Unassembled WGS sequence"/>
</dbReference>
<comment type="similarity">
    <text evidence="1 3">Belongs to the short-chain dehydrogenases/reductases (SDR) family.</text>
</comment>
<dbReference type="Gene3D" id="3.40.50.720">
    <property type="entry name" value="NAD(P)-binding Rossmann-like Domain"/>
    <property type="match status" value="1"/>
</dbReference>
<dbReference type="InterPro" id="IPR051687">
    <property type="entry name" value="Peroxisomal_Beta-Oxidation"/>
</dbReference>
<dbReference type="AlphaFoldDB" id="A0A8H4KQT8"/>
<evidence type="ECO:0000256" key="3">
    <source>
        <dbReference type="RuleBase" id="RU000363"/>
    </source>
</evidence>